<organism evidence="1 2">
    <name type="scientific">Nocardioides deserti</name>
    <dbReference type="NCBI Taxonomy" id="1588644"/>
    <lineage>
        <taxon>Bacteria</taxon>
        <taxon>Bacillati</taxon>
        <taxon>Actinomycetota</taxon>
        <taxon>Actinomycetes</taxon>
        <taxon>Propionibacteriales</taxon>
        <taxon>Nocardioidaceae</taxon>
        <taxon>Nocardioides</taxon>
    </lineage>
</organism>
<dbReference type="EMBL" id="JACMYC010000004">
    <property type="protein sequence ID" value="MBC2960436.1"/>
    <property type="molecule type" value="Genomic_DNA"/>
</dbReference>
<dbReference type="Proteomes" id="UP000604001">
    <property type="component" value="Unassembled WGS sequence"/>
</dbReference>
<accession>A0ABR6U7P0</accession>
<proteinExistence type="predicted"/>
<reference evidence="1 2" key="1">
    <citation type="submission" date="2020-08" db="EMBL/GenBank/DDBJ databases">
        <title>novel species in genus Nocardioides.</title>
        <authorList>
            <person name="Zhang G."/>
        </authorList>
    </citation>
    <scope>NUCLEOTIDE SEQUENCE [LARGE SCALE GENOMIC DNA]</scope>
    <source>
        <strain evidence="1 2">SC8A-24</strain>
    </source>
</reference>
<sequence length="364" mass="39925">MHGVHLTRTAENVAEIDTLAARLARGGGGRVPLTDFLADLRTTGRRGRRGPLGRLLGRKVRRSFTWDAADRRDPLWWPQGITSSADAVDGPGLVEGRRVLVVSWYAKAASHDGGQGSRLTFVDLETRRYRHVLLVVPTLRDGEVHLEPLRVHAGGIVWRGPYLHVAATARGFVTVRLDDLMWAPVEGDSMFGYRWVLPVRFTHKAAADDGVERLRYSFLSLDRSVEPPGLLAGEYGRRKQTRRLAHYPLDDAGLPALGEDGFARPATLDDAGLAGMQGAVTVGSSYLVTASHGPWTPGSLHAGRPGAFRRHRWALPMGPEDITWSPPDDLLWTVTEHPRRRWVVAVRRAFVAPLASSSPGAPPG</sequence>
<gene>
    <name evidence="1" type="ORF">H7344_09030</name>
</gene>
<protein>
    <submittedName>
        <fullName evidence="1">Uncharacterized protein</fullName>
    </submittedName>
</protein>
<keyword evidence="2" id="KW-1185">Reference proteome</keyword>
<evidence type="ECO:0000313" key="2">
    <source>
        <dbReference type="Proteomes" id="UP000604001"/>
    </source>
</evidence>
<comment type="caution">
    <text evidence="1">The sequence shown here is derived from an EMBL/GenBank/DDBJ whole genome shotgun (WGS) entry which is preliminary data.</text>
</comment>
<evidence type="ECO:0000313" key="1">
    <source>
        <dbReference type="EMBL" id="MBC2960436.1"/>
    </source>
</evidence>
<dbReference type="RefSeq" id="WP_186345688.1">
    <property type="nucleotide sequence ID" value="NZ_BMMR01000001.1"/>
</dbReference>
<name>A0ABR6U7P0_9ACTN</name>